<proteinExistence type="predicted"/>
<protein>
    <recommendedName>
        <fullName evidence="1">FAD dependent oxidoreductase domain-containing protein</fullName>
    </recommendedName>
</protein>
<dbReference type="RefSeq" id="XP_024344808.1">
    <property type="nucleotide sequence ID" value="XM_024483946.1"/>
</dbReference>
<dbReference type="GO" id="GO:0005737">
    <property type="term" value="C:cytoplasm"/>
    <property type="evidence" value="ECO:0007669"/>
    <property type="project" value="TreeGrafter"/>
</dbReference>
<name>A0A1X6NHC3_9APHY</name>
<dbReference type="InterPro" id="IPR006076">
    <property type="entry name" value="FAD-dep_OxRdtase"/>
</dbReference>
<dbReference type="OrthoDB" id="429143at2759"/>
<organism evidence="2 3">
    <name type="scientific">Postia placenta MAD-698-R-SB12</name>
    <dbReference type="NCBI Taxonomy" id="670580"/>
    <lineage>
        <taxon>Eukaryota</taxon>
        <taxon>Fungi</taxon>
        <taxon>Dikarya</taxon>
        <taxon>Basidiomycota</taxon>
        <taxon>Agaricomycotina</taxon>
        <taxon>Agaricomycetes</taxon>
        <taxon>Polyporales</taxon>
        <taxon>Adustoporiaceae</taxon>
        <taxon>Rhodonia</taxon>
    </lineage>
</organism>
<dbReference type="InterPro" id="IPR036188">
    <property type="entry name" value="FAD/NAD-bd_sf"/>
</dbReference>
<dbReference type="Gene3D" id="3.30.9.10">
    <property type="entry name" value="D-Amino Acid Oxidase, subunit A, domain 2"/>
    <property type="match status" value="1"/>
</dbReference>
<dbReference type="Gene3D" id="3.50.50.60">
    <property type="entry name" value="FAD/NAD(P)-binding domain"/>
    <property type="match status" value="1"/>
</dbReference>
<keyword evidence="3" id="KW-1185">Reference proteome</keyword>
<evidence type="ECO:0000313" key="2">
    <source>
        <dbReference type="EMBL" id="OSX68014.1"/>
    </source>
</evidence>
<feature type="domain" description="FAD dependent oxidoreductase" evidence="1">
    <location>
        <begin position="64"/>
        <end position="488"/>
    </location>
</feature>
<dbReference type="PANTHER" id="PTHR13847">
    <property type="entry name" value="SARCOSINE DEHYDROGENASE-RELATED"/>
    <property type="match status" value="1"/>
</dbReference>
<accession>A0A1X6NHC3</accession>
<sequence>MGNVTSKAKFLLAASLRLREAYNELSQRLQAPPGIPVPNPNLPFWTVPPSLISSEGAPLPEHADIVVIGSGITGTSVVYNLLERSYGVKVVMLEARDVCSGATARNGGHANPPLYHDYSELKEKYGESTAKMMVKFRLSHLQEMKHIAESEDLLKESQVRDTVHVDVFTCPKTFAEAKETLMKWKADMPDESSTFGYCEREDAITRFSLSESTVGCIFGSGGALHPYRLVTSILTKLLDRHSDTFHIATQTPCTAITGPTTSSPYYSAITPRGTVTAAHIIHATNGWSSHLLEPMRTKIVPVRGTMSAQRPGTSLSASTSDGCRSFVFYRGTSGYDYLTQLPAGEHELMFGGGWAQSCDNNLPDIGITDDSTFSFASASHLAGALPLYFGANHWGGEAVPAGEQDAHWGTGRTKAQWSGILGISTDNLPWVGRLPAIVAGRVPPPAVPSAVSEKGAGGLAPSGEWIAAGYSGEGMVHAWMSGKAVAYMLLGRENELTDWFPDILRVTEKRWKKATVDDLLARFL</sequence>
<evidence type="ECO:0000259" key="1">
    <source>
        <dbReference type="Pfam" id="PF01266"/>
    </source>
</evidence>
<dbReference type="EMBL" id="KZ110591">
    <property type="protein sequence ID" value="OSX68014.1"/>
    <property type="molecule type" value="Genomic_DNA"/>
</dbReference>
<dbReference type="GeneID" id="36328895"/>
<dbReference type="STRING" id="670580.A0A1X6NHC3"/>
<dbReference type="PANTHER" id="PTHR13847:SF213">
    <property type="entry name" value="DEPENDENT OXIDOREDUCTASE, PUTATIVE-RELATED"/>
    <property type="match status" value="1"/>
</dbReference>
<dbReference type="Proteomes" id="UP000194127">
    <property type="component" value="Unassembled WGS sequence"/>
</dbReference>
<gene>
    <name evidence="2" type="ORF">POSPLADRAFT_1130369</name>
</gene>
<evidence type="ECO:0000313" key="3">
    <source>
        <dbReference type="Proteomes" id="UP000194127"/>
    </source>
</evidence>
<reference evidence="2 3" key="1">
    <citation type="submission" date="2017-04" db="EMBL/GenBank/DDBJ databases">
        <title>Genome Sequence of the Model Brown-Rot Fungus Postia placenta SB12.</title>
        <authorList>
            <consortium name="DOE Joint Genome Institute"/>
            <person name="Gaskell J."/>
            <person name="Kersten P."/>
            <person name="Larrondo L.F."/>
            <person name="Canessa P."/>
            <person name="Martinez D."/>
            <person name="Hibbett D."/>
            <person name="Schmoll M."/>
            <person name="Kubicek C.P."/>
            <person name="Martinez A.T."/>
            <person name="Yadav J."/>
            <person name="Master E."/>
            <person name="Magnuson J.K."/>
            <person name="James T."/>
            <person name="Yaver D."/>
            <person name="Berka R."/>
            <person name="Labutti K."/>
            <person name="Lipzen A."/>
            <person name="Aerts A."/>
            <person name="Barry K."/>
            <person name="Henrissat B."/>
            <person name="Blanchette R."/>
            <person name="Grigoriev I."/>
            <person name="Cullen D."/>
        </authorList>
    </citation>
    <scope>NUCLEOTIDE SEQUENCE [LARGE SCALE GENOMIC DNA]</scope>
    <source>
        <strain evidence="2 3">MAD-698-R-SB12</strain>
    </source>
</reference>
<dbReference type="SUPFAM" id="SSF51905">
    <property type="entry name" value="FAD/NAD(P)-binding domain"/>
    <property type="match status" value="1"/>
</dbReference>
<dbReference type="AlphaFoldDB" id="A0A1X6NHC3"/>
<dbReference type="Pfam" id="PF01266">
    <property type="entry name" value="DAO"/>
    <property type="match status" value="1"/>
</dbReference>